<dbReference type="Gene3D" id="3.20.20.70">
    <property type="entry name" value="Aldolase class I"/>
    <property type="match status" value="1"/>
</dbReference>
<feature type="binding site" evidence="9">
    <location>
        <position position="186"/>
    </location>
    <ligand>
        <name>substrate</name>
    </ligand>
</feature>
<dbReference type="GO" id="GO:0046166">
    <property type="term" value="P:glyceraldehyde-3-phosphate biosynthetic process"/>
    <property type="evidence" value="ECO:0007669"/>
    <property type="project" value="TreeGrafter"/>
</dbReference>
<evidence type="ECO:0000256" key="3">
    <source>
        <dbReference type="ARBA" id="ARBA00011940"/>
    </source>
</evidence>
<evidence type="ECO:0000313" key="11">
    <source>
        <dbReference type="EMBL" id="VUX16270.1"/>
    </source>
</evidence>
<evidence type="ECO:0000256" key="6">
    <source>
        <dbReference type="ARBA" id="ARBA00022490"/>
    </source>
</evidence>
<gene>
    <name evidence="11" type="primary">tpiA_2</name>
    <name evidence="9" type="synonym">tpiA</name>
    <name evidence="11" type="ORF">ROSSTS7063_02574</name>
</gene>
<evidence type="ECO:0000256" key="8">
    <source>
        <dbReference type="ARBA" id="ARBA00023235"/>
    </source>
</evidence>
<comment type="subcellular location">
    <subcellularLocation>
        <location evidence="9 10">Cytoplasm</location>
    </subcellularLocation>
</comment>
<dbReference type="EC" id="5.3.1.1" evidence="3 9"/>
<dbReference type="PANTHER" id="PTHR21139">
    <property type="entry name" value="TRIOSEPHOSPHATE ISOMERASE"/>
    <property type="match status" value="1"/>
</dbReference>
<evidence type="ECO:0000256" key="9">
    <source>
        <dbReference type="HAMAP-Rule" id="MF_00147"/>
    </source>
</evidence>
<feature type="binding site" evidence="9">
    <location>
        <begin position="243"/>
        <end position="244"/>
    </location>
    <ligand>
        <name>substrate</name>
    </ligand>
</feature>
<keyword evidence="5 9" id="KW-0312">Gluconeogenesis</keyword>
<dbReference type="HAMAP" id="MF_00147_B">
    <property type="entry name" value="TIM_B"/>
    <property type="match status" value="1"/>
</dbReference>
<dbReference type="UniPathway" id="UPA00138"/>
<evidence type="ECO:0000313" key="12">
    <source>
        <dbReference type="Proteomes" id="UP000409147"/>
    </source>
</evidence>
<dbReference type="Proteomes" id="UP000409147">
    <property type="component" value="Unassembled WGS sequence"/>
</dbReference>
<feature type="active site" description="Proton acceptor" evidence="9">
    <location>
        <position position="180"/>
    </location>
</feature>
<accession>A0A564U9V2</accession>
<dbReference type="GO" id="GO:0019563">
    <property type="term" value="P:glycerol catabolic process"/>
    <property type="evidence" value="ECO:0007669"/>
    <property type="project" value="TreeGrafter"/>
</dbReference>
<keyword evidence="6 9" id="KW-0963">Cytoplasm</keyword>
<dbReference type="PANTHER" id="PTHR21139:SF42">
    <property type="entry name" value="TRIOSEPHOSPHATE ISOMERASE"/>
    <property type="match status" value="1"/>
</dbReference>
<reference evidence="11 12" key="1">
    <citation type="submission" date="2019-07" db="EMBL/GenBank/DDBJ databases">
        <authorList>
            <person name="Hibberd C M."/>
            <person name="Gehrig L. J."/>
            <person name="Chang H.-W."/>
            <person name="Venkatesh S."/>
        </authorList>
    </citation>
    <scope>NUCLEOTIDE SEQUENCE [LARGE SCALE GENOMIC DNA]</scope>
    <source>
        <strain evidence="11">Ruminococcus_obeum_SSTS_Bg7063</strain>
    </source>
</reference>
<comment type="pathway">
    <text evidence="9 10">Carbohydrate biosynthesis; gluconeogenesis.</text>
</comment>
<name>A0A564U9V2_9FIRM</name>
<organism evidence="11 12">
    <name type="scientific">Blautia obeum</name>
    <dbReference type="NCBI Taxonomy" id="40520"/>
    <lineage>
        <taxon>Bacteria</taxon>
        <taxon>Bacillati</taxon>
        <taxon>Bacillota</taxon>
        <taxon>Clostridia</taxon>
        <taxon>Lachnospirales</taxon>
        <taxon>Lachnospiraceae</taxon>
        <taxon>Blautia</taxon>
    </lineage>
</organism>
<feature type="binding site" evidence="9">
    <location>
        <begin position="27"/>
        <end position="29"/>
    </location>
    <ligand>
        <name>substrate</name>
    </ligand>
</feature>
<comment type="function">
    <text evidence="9">Involved in the gluconeogenesis. Catalyzes stereospecifically the conversion of dihydroxyacetone phosphate (DHAP) to D-glyceraldehyde-3-phosphate (G3P).</text>
</comment>
<feature type="binding site" evidence="9">
    <location>
        <position position="222"/>
    </location>
    <ligand>
        <name>substrate</name>
    </ligand>
</feature>
<dbReference type="RefSeq" id="WP_144369441.1">
    <property type="nucleotide sequence ID" value="NZ_CABHNB010000038.1"/>
</dbReference>
<comment type="similarity">
    <text evidence="2 9 10">Belongs to the triosephosphate isomerase family.</text>
</comment>
<comment type="catalytic activity">
    <reaction evidence="9 10">
        <text>D-glyceraldehyde 3-phosphate = dihydroxyacetone phosphate</text>
        <dbReference type="Rhea" id="RHEA:18585"/>
        <dbReference type="ChEBI" id="CHEBI:57642"/>
        <dbReference type="ChEBI" id="CHEBI:59776"/>
        <dbReference type="EC" id="5.3.1.1"/>
    </reaction>
</comment>
<dbReference type="UniPathway" id="UPA00109">
    <property type="reaction ID" value="UER00189"/>
</dbReference>
<dbReference type="GO" id="GO:0006096">
    <property type="term" value="P:glycolytic process"/>
    <property type="evidence" value="ECO:0007669"/>
    <property type="project" value="UniProtKB-UniRule"/>
</dbReference>
<dbReference type="InterPro" id="IPR013785">
    <property type="entry name" value="Aldolase_TIM"/>
</dbReference>
<evidence type="ECO:0000256" key="4">
    <source>
        <dbReference type="ARBA" id="ARBA00019397"/>
    </source>
</evidence>
<sequence length="262" mass="29643">MEQKNLNQIIRETVARYMRHSLIVAGNWKMNMTVREGMEFLEKLGPVDGKVMIFPPYTTLAVLAGEFRRRGITYGPQNFHYKDSGAYTGEISLPMIRELGCDCLLVGHSERRSYYNETDEEIHKKIQAALSENFSVMLCIGENLDERKSGQWKKVLRKQLLEDLEGLSRDKIPYIQIAYEPIWAIGTGVSASTEEITETHRYLKTVFQELTGSDIPLLYGGSVNEKNAAEIGSCPGVDGFLIGGASLKPDKFRKIIEISKRE</sequence>
<dbReference type="GO" id="GO:0005829">
    <property type="term" value="C:cytosol"/>
    <property type="evidence" value="ECO:0007669"/>
    <property type="project" value="TreeGrafter"/>
</dbReference>
<evidence type="ECO:0000256" key="5">
    <source>
        <dbReference type="ARBA" id="ARBA00022432"/>
    </source>
</evidence>
<dbReference type="PROSITE" id="PS51440">
    <property type="entry name" value="TIM_2"/>
    <property type="match status" value="1"/>
</dbReference>
<comment type="subunit">
    <text evidence="9 10">Homodimer.</text>
</comment>
<dbReference type="InterPro" id="IPR035990">
    <property type="entry name" value="TIM_sf"/>
</dbReference>
<dbReference type="NCBIfam" id="TIGR00419">
    <property type="entry name" value="tim"/>
    <property type="match status" value="1"/>
</dbReference>
<dbReference type="GO" id="GO:0006094">
    <property type="term" value="P:gluconeogenesis"/>
    <property type="evidence" value="ECO:0007669"/>
    <property type="project" value="UniProtKB-UniRule"/>
</dbReference>
<proteinExistence type="inferred from homology"/>
<evidence type="ECO:0000256" key="10">
    <source>
        <dbReference type="RuleBase" id="RU363013"/>
    </source>
</evidence>
<dbReference type="InterPro" id="IPR020861">
    <property type="entry name" value="Triosephosphate_isomerase_AS"/>
</dbReference>
<dbReference type="EMBL" id="CABHNB010000038">
    <property type="protein sequence ID" value="VUX16270.1"/>
    <property type="molecule type" value="Genomic_DNA"/>
</dbReference>
<keyword evidence="8 9" id="KW-0413">Isomerase</keyword>
<dbReference type="Pfam" id="PF00121">
    <property type="entry name" value="TIM"/>
    <property type="match status" value="1"/>
</dbReference>
<protein>
    <recommendedName>
        <fullName evidence="4 9">Triosephosphate isomerase</fullName>
        <shortName evidence="9">TIM</shortName>
        <shortName evidence="9">TPI</shortName>
        <ecNumber evidence="3 9">5.3.1.1</ecNumber>
    </recommendedName>
    <alternativeName>
        <fullName evidence="9">Triose-phosphate isomerase</fullName>
    </alternativeName>
</protein>
<dbReference type="SUPFAM" id="SSF51351">
    <property type="entry name" value="Triosephosphate isomerase (TIM)"/>
    <property type="match status" value="1"/>
</dbReference>
<dbReference type="AlphaFoldDB" id="A0A564U9V2"/>
<keyword evidence="7 9" id="KW-0324">Glycolysis</keyword>
<keyword evidence="12" id="KW-1185">Reference proteome</keyword>
<comment type="pathway">
    <text evidence="1 9 10">Carbohydrate degradation; glycolysis; D-glyceraldehyde 3-phosphate from glycerone phosphate: step 1/1.</text>
</comment>
<evidence type="ECO:0000256" key="2">
    <source>
        <dbReference type="ARBA" id="ARBA00007422"/>
    </source>
</evidence>
<dbReference type="PROSITE" id="PS00171">
    <property type="entry name" value="TIM_1"/>
    <property type="match status" value="1"/>
</dbReference>
<evidence type="ECO:0000256" key="7">
    <source>
        <dbReference type="ARBA" id="ARBA00023152"/>
    </source>
</evidence>
<dbReference type="InterPro" id="IPR000652">
    <property type="entry name" value="Triosephosphate_isomerase"/>
</dbReference>
<feature type="active site" description="Electrophile" evidence="9">
    <location>
        <position position="108"/>
    </location>
</feature>
<dbReference type="FunFam" id="3.20.20.70:FF:000016">
    <property type="entry name" value="Triosephosphate isomerase"/>
    <property type="match status" value="1"/>
</dbReference>
<evidence type="ECO:0000256" key="1">
    <source>
        <dbReference type="ARBA" id="ARBA00004680"/>
    </source>
</evidence>
<dbReference type="CDD" id="cd00311">
    <property type="entry name" value="TIM"/>
    <property type="match status" value="1"/>
</dbReference>
<dbReference type="InterPro" id="IPR022896">
    <property type="entry name" value="TrioseP_Isoase_bac/euk"/>
</dbReference>
<dbReference type="GO" id="GO:0004807">
    <property type="term" value="F:triose-phosphate isomerase activity"/>
    <property type="evidence" value="ECO:0007669"/>
    <property type="project" value="UniProtKB-UniRule"/>
</dbReference>